<dbReference type="InterPro" id="IPR057286">
    <property type="entry name" value="PUA_NSUN2"/>
</dbReference>
<feature type="region of interest" description="Disordered" evidence="12">
    <location>
        <begin position="394"/>
        <end position="455"/>
    </location>
</feature>
<dbReference type="Gene3D" id="3.40.50.150">
    <property type="entry name" value="Vaccinia Virus protein VP39"/>
    <property type="match status" value="1"/>
</dbReference>
<feature type="region of interest" description="Disordered" evidence="12">
    <location>
        <begin position="1"/>
        <end position="21"/>
    </location>
</feature>
<dbReference type="GO" id="GO:0016428">
    <property type="term" value="F:tRNA (cytidine-5-)-methyltransferase activity"/>
    <property type="evidence" value="ECO:0007669"/>
    <property type="project" value="InterPro"/>
</dbReference>
<dbReference type="EC" id="2.1.1.203" evidence="3"/>
<evidence type="ECO:0000256" key="12">
    <source>
        <dbReference type="SAM" id="MobiDB-lite"/>
    </source>
</evidence>
<evidence type="ECO:0000256" key="7">
    <source>
        <dbReference type="ARBA" id="ARBA00022691"/>
    </source>
</evidence>
<dbReference type="FunFam" id="3.40.50.150:FF:000271">
    <property type="entry name" value="NOL1/NOP2/Sun family protein"/>
    <property type="match status" value="1"/>
</dbReference>
<dbReference type="EMBL" id="CAJFCJ010000011">
    <property type="protein sequence ID" value="CAD5119795.1"/>
    <property type="molecule type" value="Genomic_DNA"/>
</dbReference>
<organism evidence="14 15">
    <name type="scientific">Dimorphilus gyrociliatus</name>
    <dbReference type="NCBI Taxonomy" id="2664684"/>
    <lineage>
        <taxon>Eukaryota</taxon>
        <taxon>Metazoa</taxon>
        <taxon>Spiralia</taxon>
        <taxon>Lophotrochozoa</taxon>
        <taxon>Annelida</taxon>
        <taxon>Polychaeta</taxon>
        <taxon>Polychaeta incertae sedis</taxon>
        <taxon>Dinophilidae</taxon>
        <taxon>Dimorphilus</taxon>
    </lineage>
</organism>
<comment type="similarity">
    <text evidence="2 11">Belongs to the class I-like SAM-binding methyltransferase superfamily. RsmB/NOP family.</text>
</comment>
<dbReference type="InterPro" id="IPR049560">
    <property type="entry name" value="MeTrfase_RsmB-F_NOP2_cat"/>
</dbReference>
<keyword evidence="15" id="KW-1185">Reference proteome</keyword>
<keyword evidence="4" id="KW-0820">tRNA-binding</keyword>
<keyword evidence="10" id="KW-0539">Nucleus</keyword>
<proteinExistence type="inferred from homology"/>
<evidence type="ECO:0000256" key="1">
    <source>
        <dbReference type="ARBA" id="ARBA00004123"/>
    </source>
</evidence>
<accession>A0A7I8VVP2</accession>
<dbReference type="InterPro" id="IPR057285">
    <property type="entry name" value="Pre-PUA_NSUN2"/>
</dbReference>
<dbReference type="Pfam" id="PF25376">
    <property type="entry name" value="Pre-PUA_NSUN2"/>
    <property type="match status" value="1"/>
</dbReference>
<evidence type="ECO:0000256" key="2">
    <source>
        <dbReference type="ARBA" id="ARBA00007494"/>
    </source>
</evidence>
<evidence type="ECO:0000256" key="3">
    <source>
        <dbReference type="ARBA" id="ARBA00012629"/>
    </source>
</evidence>
<dbReference type="PANTHER" id="PTHR22808:SF1">
    <property type="entry name" value="RNA CYTOSINE-C(5)-METHYLTRANSFERASE NSUN2-RELATED"/>
    <property type="match status" value="1"/>
</dbReference>
<dbReference type="InterPro" id="IPR023270">
    <property type="entry name" value="RCMT_NCL1"/>
</dbReference>
<dbReference type="Pfam" id="PF01189">
    <property type="entry name" value="Methyltr_RsmB-F"/>
    <property type="match status" value="1"/>
</dbReference>
<dbReference type="SUPFAM" id="SSF53335">
    <property type="entry name" value="S-adenosyl-L-methionine-dependent methyltransferases"/>
    <property type="match status" value="1"/>
</dbReference>
<dbReference type="InterPro" id="IPR001678">
    <property type="entry name" value="MeTrfase_RsmB-F_NOP2_dom"/>
</dbReference>
<evidence type="ECO:0000256" key="8">
    <source>
        <dbReference type="ARBA" id="ARBA00022694"/>
    </source>
</evidence>
<feature type="compositionally biased region" description="Basic and acidic residues" evidence="12">
    <location>
        <begin position="400"/>
        <end position="428"/>
    </location>
</feature>
<dbReference type="Pfam" id="PF25378">
    <property type="entry name" value="PUA_NSUN2"/>
    <property type="match status" value="1"/>
</dbReference>
<evidence type="ECO:0000256" key="9">
    <source>
        <dbReference type="ARBA" id="ARBA00022884"/>
    </source>
</evidence>
<dbReference type="GO" id="GO:0005634">
    <property type="term" value="C:nucleus"/>
    <property type="evidence" value="ECO:0007669"/>
    <property type="project" value="UniProtKB-SubCell"/>
</dbReference>
<gene>
    <name evidence="14" type="ORF">DGYR_LOCUS7983</name>
</gene>
<feature type="compositionally biased region" description="Basic and acidic residues" evidence="12">
    <location>
        <begin position="441"/>
        <end position="453"/>
    </location>
</feature>
<dbReference type="OrthoDB" id="6093671at2759"/>
<evidence type="ECO:0000259" key="13">
    <source>
        <dbReference type="PROSITE" id="PS51686"/>
    </source>
</evidence>
<comment type="subcellular location">
    <subcellularLocation>
        <location evidence="1">Nucleus</location>
    </subcellularLocation>
</comment>
<feature type="region of interest" description="Disordered" evidence="12">
    <location>
        <begin position="661"/>
        <end position="687"/>
    </location>
</feature>
<dbReference type="PRINTS" id="PR02011">
    <property type="entry name" value="RCMTNCL1"/>
</dbReference>
<feature type="binding site" evidence="11">
    <location>
        <begin position="168"/>
        <end position="174"/>
    </location>
    <ligand>
        <name>S-adenosyl-L-methionine</name>
        <dbReference type="ChEBI" id="CHEBI:59789"/>
    </ligand>
</feature>
<dbReference type="PRINTS" id="PR02008">
    <property type="entry name" value="RCMTFAMILY"/>
</dbReference>
<keyword evidence="5 11" id="KW-0489">Methyltransferase</keyword>
<evidence type="ECO:0000313" key="14">
    <source>
        <dbReference type="EMBL" id="CAD5119795.1"/>
    </source>
</evidence>
<protein>
    <recommendedName>
        <fullName evidence="3">tRNA (cytosine(34)-C(5))-methyltransferase</fullName>
        <ecNumber evidence="3">2.1.1.203</ecNumber>
    </recommendedName>
</protein>
<dbReference type="PROSITE" id="PS51686">
    <property type="entry name" value="SAM_MT_RSMB_NOP"/>
    <property type="match status" value="1"/>
</dbReference>
<keyword evidence="9 11" id="KW-0694">RNA-binding</keyword>
<dbReference type="GO" id="GO:0000049">
    <property type="term" value="F:tRNA binding"/>
    <property type="evidence" value="ECO:0007669"/>
    <property type="project" value="UniProtKB-KW"/>
</dbReference>
<evidence type="ECO:0000256" key="5">
    <source>
        <dbReference type="ARBA" id="ARBA00022603"/>
    </source>
</evidence>
<evidence type="ECO:0000256" key="6">
    <source>
        <dbReference type="ARBA" id="ARBA00022679"/>
    </source>
</evidence>
<comment type="caution">
    <text evidence="14">The sequence shown here is derived from an EMBL/GenBank/DDBJ whole genome shotgun (WGS) entry which is preliminary data.</text>
</comment>
<sequence length="687" mass="78382">MGRRRNRHVQNQNNSKSWGKKPEWIEDKNCEQYEVFYKEQNVVPEGEWDKFLESMRSPLPVVFRVTSGSSHAEQLHKFMRNSLSKLTNVEVDGQKLEAPFQLPWYPGGMAWQINANRSTIRKSDELKKLHNLLISETEGGSMSRQEAVSMIPPLLLEIQPHHKVLDMCAAPGSKTAQVLEALHKDGEKIPEGFIIANDLNNKRCYLMMHQVKRLQSASVAVVNHNAIALPPFYLDPPDVKHRTEMKFDRILCDVPCSGDGTLRKNLDIWKKWNVASAFNLHSTQFRILKRGLELVTVGGRLVYSTCSLNPVENEAVIAEMIKTAQGTVRLLDTAPTLPGLKTVPGLHKWKVMSKESEFYSSYDDVPENIRILPHHQNTGGFFVALLEKTADVPWQKKRKAPESSNHEVVEKKLKESEDDSKQSEIIDKTDEDDKNIEAINDDSKTDEKDESKKGVHKNKVVTHKFQGYKEDPFLFFEKDDEAWPQIKSFFGMPDDFDYTTLLCRSDAEKKRNIYLASGSLKRFVVNNEDRIKFINLGIKIFGRISSNSQQQGFGCDYRLYQEGMATIFPFIKNRRISFSRLDMITILSQENPYISKFSDVAHEKLKETSMGPVVLIYEPQPGEDGCPLVLCGWRGKTSCRTYVPKLERGHYLRIFGEELGDGKGPAPEDICVESSPQPQEETKQEAV</sequence>
<keyword evidence="7 11" id="KW-0949">S-adenosyl-L-methionine</keyword>
<dbReference type="AlphaFoldDB" id="A0A7I8VVP2"/>
<evidence type="ECO:0000313" key="15">
    <source>
        <dbReference type="Proteomes" id="UP000549394"/>
    </source>
</evidence>
<dbReference type="InterPro" id="IPR023267">
    <property type="entry name" value="RCMT"/>
</dbReference>
<dbReference type="PROSITE" id="PS01153">
    <property type="entry name" value="NOL1_NOP2_SUN"/>
    <property type="match status" value="1"/>
</dbReference>
<evidence type="ECO:0000256" key="10">
    <source>
        <dbReference type="ARBA" id="ARBA00023242"/>
    </source>
</evidence>
<name>A0A7I8VVP2_9ANNE</name>
<feature type="domain" description="SAM-dependent MTase RsmB/NOP-type" evidence="13">
    <location>
        <begin position="51"/>
        <end position="389"/>
    </location>
</feature>
<comment type="caution">
    <text evidence="11">Lacks conserved residue(s) required for the propagation of feature annotation.</text>
</comment>
<feature type="active site" description="Nucleophile" evidence="11">
    <location>
        <position position="306"/>
    </location>
</feature>
<evidence type="ECO:0000256" key="11">
    <source>
        <dbReference type="PROSITE-ProRule" id="PRU01023"/>
    </source>
</evidence>
<feature type="binding site" evidence="11">
    <location>
        <position position="198"/>
    </location>
    <ligand>
        <name>S-adenosyl-L-methionine</name>
        <dbReference type="ChEBI" id="CHEBI:59789"/>
    </ligand>
</feature>
<keyword evidence="6 11" id="KW-0808">Transferase</keyword>
<dbReference type="Proteomes" id="UP000549394">
    <property type="component" value="Unassembled WGS sequence"/>
</dbReference>
<reference evidence="14 15" key="1">
    <citation type="submission" date="2020-08" db="EMBL/GenBank/DDBJ databases">
        <authorList>
            <person name="Hejnol A."/>
        </authorList>
    </citation>
    <scope>NUCLEOTIDE SEQUENCE [LARGE SCALE GENOMIC DNA]</scope>
</reference>
<dbReference type="PANTHER" id="PTHR22808">
    <property type="entry name" value="NCL1 YEAST -RELATED NOL1/NOP2/FMU SUN DOMAIN-CONTAINING"/>
    <property type="match status" value="1"/>
</dbReference>
<dbReference type="InterPro" id="IPR018314">
    <property type="entry name" value="RsmB/NOL1/NOP2-like_CS"/>
</dbReference>
<feature type="binding site" evidence="11">
    <location>
        <position position="253"/>
    </location>
    <ligand>
        <name>S-adenosyl-L-methionine</name>
        <dbReference type="ChEBI" id="CHEBI:59789"/>
    </ligand>
</feature>
<dbReference type="GO" id="GO:0005737">
    <property type="term" value="C:cytoplasm"/>
    <property type="evidence" value="ECO:0007669"/>
    <property type="project" value="TreeGrafter"/>
</dbReference>
<dbReference type="InterPro" id="IPR029063">
    <property type="entry name" value="SAM-dependent_MTases_sf"/>
</dbReference>
<dbReference type="GO" id="GO:0030488">
    <property type="term" value="P:tRNA methylation"/>
    <property type="evidence" value="ECO:0007669"/>
    <property type="project" value="TreeGrafter"/>
</dbReference>
<keyword evidence="8" id="KW-0819">tRNA processing</keyword>
<evidence type="ECO:0000256" key="4">
    <source>
        <dbReference type="ARBA" id="ARBA00022555"/>
    </source>
</evidence>